<proteinExistence type="predicted"/>
<reference evidence="1 2" key="1">
    <citation type="submission" date="2018-11" db="EMBL/GenBank/DDBJ databases">
        <title>Sequencing the genomes of 1000 actinobacteria strains.</title>
        <authorList>
            <person name="Klenk H.-P."/>
        </authorList>
    </citation>
    <scope>NUCLEOTIDE SEQUENCE [LARGE SCALE GENOMIC DNA]</scope>
    <source>
        <strain evidence="1 2">DSM 43634</strain>
    </source>
</reference>
<dbReference type="EMBL" id="RJKL01000001">
    <property type="protein sequence ID" value="ROP27699.1"/>
    <property type="molecule type" value="Genomic_DNA"/>
</dbReference>
<name>A0A3N1GBS3_9ACTN</name>
<dbReference type="Proteomes" id="UP000271683">
    <property type="component" value="Unassembled WGS sequence"/>
</dbReference>
<sequence>MGWGFANGEPVHSLQKRVALLVGHLPWMGTVGVYNA</sequence>
<evidence type="ECO:0000313" key="1">
    <source>
        <dbReference type="EMBL" id="ROP27699.1"/>
    </source>
</evidence>
<protein>
    <submittedName>
        <fullName evidence="1">Uncharacterized protein</fullName>
    </submittedName>
</protein>
<accession>A0A3N1GBS3</accession>
<comment type="caution">
    <text evidence="1">The sequence shown here is derived from an EMBL/GenBank/DDBJ whole genome shotgun (WGS) entry which is preliminary data.</text>
</comment>
<organism evidence="1 2">
    <name type="scientific">Couchioplanes caeruleus</name>
    <dbReference type="NCBI Taxonomy" id="56438"/>
    <lineage>
        <taxon>Bacteria</taxon>
        <taxon>Bacillati</taxon>
        <taxon>Actinomycetota</taxon>
        <taxon>Actinomycetes</taxon>
        <taxon>Micromonosporales</taxon>
        <taxon>Micromonosporaceae</taxon>
        <taxon>Couchioplanes</taxon>
    </lineage>
</organism>
<gene>
    <name evidence="1" type="ORF">EDD30_0390</name>
</gene>
<evidence type="ECO:0000313" key="2">
    <source>
        <dbReference type="Proteomes" id="UP000271683"/>
    </source>
</evidence>
<dbReference type="AlphaFoldDB" id="A0A3N1GBS3"/>